<keyword evidence="9" id="KW-1185">Reference proteome</keyword>
<dbReference type="InterPro" id="IPR000943">
    <property type="entry name" value="RNA_pol_sigma70"/>
</dbReference>
<comment type="caution">
    <text evidence="6">Lacks conserved residue(s) required for the propagation of feature annotation.</text>
</comment>
<sequence length="407" mass="46798">MANEKLKFTSLEEAKEFLLKSKEENADVSQKQFLDAVSALNLDDDTMDDLYNWIDENLIEFIDGEELDEDEVLDDDLNDEDLDEEDSIAEEISQLEKTFANSSHAKINDPVKMYLKEIGQIPLLDPKEEPIIARQIQEGEEAKETMKNPDLSDEEKKKLAKVIADGEQAKQTLISSNLRLVVSIAKKYVGRGMLFLDLIQEGNCGLIKAVEKFDYTKGFKFSTYATWWIRQSITRAIADQARTIRIPVHMVETINKLTRVQRQLVQDLGRDPLPEEIAEKMENISAEKVREIQKIALDPVSLETPIGEEDDSHLGDFIEDKDTLSPDDYTNNQLLKDEINAVLQGLTEREEKVLRLRFGLLDGRTRTLEEVGKEFNVTRERIRQIEAKALRKLKNPNRCKRLRDFVK</sequence>
<keyword evidence="4 6" id="KW-0238">DNA-binding</keyword>
<dbReference type="Pfam" id="PF04539">
    <property type="entry name" value="Sigma70_r3"/>
    <property type="match status" value="1"/>
</dbReference>
<keyword evidence="3 6" id="KW-0731">Sigma factor</keyword>
<evidence type="ECO:0000313" key="8">
    <source>
        <dbReference type="EMBL" id="MSS55438.1"/>
    </source>
</evidence>
<dbReference type="HAMAP" id="MF_00963">
    <property type="entry name" value="Sigma70_RpoD_SigA"/>
    <property type="match status" value="1"/>
</dbReference>
<dbReference type="InterPro" id="IPR007630">
    <property type="entry name" value="RNA_pol_sigma70_r4"/>
</dbReference>
<dbReference type="GO" id="GO:0006352">
    <property type="term" value="P:DNA-templated transcription initiation"/>
    <property type="evidence" value="ECO:0007669"/>
    <property type="project" value="UniProtKB-UniRule"/>
</dbReference>
<evidence type="ECO:0000256" key="6">
    <source>
        <dbReference type="HAMAP-Rule" id="MF_00963"/>
    </source>
</evidence>
<dbReference type="NCBIfam" id="TIGR02393">
    <property type="entry name" value="RpoD_Cterm"/>
    <property type="match status" value="1"/>
</dbReference>
<feature type="region of interest" description="Sigma-70 factor domain-4" evidence="6">
    <location>
        <begin position="342"/>
        <end position="395"/>
    </location>
</feature>
<dbReference type="GO" id="GO:0005737">
    <property type="term" value="C:cytoplasm"/>
    <property type="evidence" value="ECO:0007669"/>
    <property type="project" value="UniProtKB-SubCell"/>
</dbReference>
<dbReference type="Gene3D" id="1.10.10.10">
    <property type="entry name" value="Winged helix-like DNA-binding domain superfamily/Winged helix DNA-binding domain"/>
    <property type="match status" value="2"/>
</dbReference>
<evidence type="ECO:0000256" key="1">
    <source>
        <dbReference type="ARBA" id="ARBA00022490"/>
    </source>
</evidence>
<dbReference type="InterPro" id="IPR009042">
    <property type="entry name" value="RNA_pol_sigma70_r1_2"/>
</dbReference>
<dbReference type="FunFam" id="1.10.10.10:FF:000002">
    <property type="entry name" value="RNA polymerase sigma factor SigA"/>
    <property type="match status" value="1"/>
</dbReference>
<dbReference type="PROSITE" id="PS00716">
    <property type="entry name" value="SIGMA70_2"/>
    <property type="match status" value="1"/>
</dbReference>
<feature type="short sequence motif" description="Interaction with polymerase core subunit RpoC" evidence="6">
    <location>
        <begin position="197"/>
        <end position="200"/>
    </location>
</feature>
<dbReference type="InterPro" id="IPR007627">
    <property type="entry name" value="RNA_pol_sigma70_r2"/>
</dbReference>
<dbReference type="GeneID" id="93157795"/>
<evidence type="ECO:0000256" key="5">
    <source>
        <dbReference type="ARBA" id="ARBA00023163"/>
    </source>
</evidence>
<dbReference type="PRINTS" id="PR00046">
    <property type="entry name" value="SIGMA70FCT"/>
</dbReference>
<evidence type="ECO:0000259" key="7">
    <source>
        <dbReference type="PROSITE" id="PS00716"/>
    </source>
</evidence>
<feature type="DNA-binding region" description="H-T-H motif" evidence="6">
    <location>
        <begin position="368"/>
        <end position="387"/>
    </location>
</feature>
<dbReference type="Pfam" id="PF04545">
    <property type="entry name" value="Sigma70_r4"/>
    <property type="match status" value="1"/>
</dbReference>
<proteinExistence type="inferred from homology"/>
<dbReference type="InterPro" id="IPR036388">
    <property type="entry name" value="WH-like_DNA-bd_sf"/>
</dbReference>
<evidence type="ECO:0000256" key="2">
    <source>
        <dbReference type="ARBA" id="ARBA00023015"/>
    </source>
</evidence>
<dbReference type="FunFam" id="1.10.601.10:FF:000001">
    <property type="entry name" value="RNA polymerase sigma factor SigA"/>
    <property type="match status" value="1"/>
</dbReference>
<gene>
    <name evidence="8" type="primary">rpoD</name>
    <name evidence="6" type="synonym">sigA</name>
    <name evidence="8" type="ORF">FYJ55_00565</name>
</gene>
<comment type="caution">
    <text evidence="8">The sequence shown here is derived from an EMBL/GenBank/DDBJ whole genome shotgun (WGS) entry which is preliminary data.</text>
</comment>
<dbReference type="SUPFAM" id="SSF88659">
    <property type="entry name" value="Sigma3 and sigma4 domains of RNA polymerase sigma factors"/>
    <property type="match status" value="2"/>
</dbReference>
<dbReference type="Pfam" id="PF04542">
    <property type="entry name" value="Sigma70_r2"/>
    <property type="match status" value="1"/>
</dbReference>
<dbReference type="Pfam" id="PF00140">
    <property type="entry name" value="Sigma70_r1_2"/>
    <property type="match status" value="1"/>
</dbReference>
<dbReference type="AlphaFoldDB" id="A0A6N7VEH4"/>
<name>A0A6N7VEH4_9FIRM</name>
<dbReference type="Gene3D" id="1.10.601.10">
    <property type="entry name" value="RNA Polymerase Primary Sigma Factor"/>
    <property type="match status" value="2"/>
</dbReference>
<dbReference type="EMBL" id="VUMR01000002">
    <property type="protein sequence ID" value="MSS55438.1"/>
    <property type="molecule type" value="Genomic_DNA"/>
</dbReference>
<keyword evidence="1 6" id="KW-0963">Cytoplasm</keyword>
<dbReference type="Proteomes" id="UP000434241">
    <property type="component" value="Unassembled WGS sequence"/>
</dbReference>
<dbReference type="PANTHER" id="PTHR30603">
    <property type="entry name" value="RNA POLYMERASE SIGMA FACTOR RPO"/>
    <property type="match status" value="1"/>
</dbReference>
<dbReference type="InterPro" id="IPR007624">
    <property type="entry name" value="RNA_pol_sigma70_r3"/>
</dbReference>
<comment type="similarity">
    <text evidence="6">Belongs to the sigma-70 factor family. RpoD/SigA subfamily.</text>
</comment>
<comment type="function">
    <text evidence="6">Sigma factors are initiation factors that promote the attachment of RNA polymerase to specific initiation sites and are then released. This sigma factor is the primary sigma factor during exponential growth.</text>
</comment>
<dbReference type="InterPro" id="IPR050239">
    <property type="entry name" value="Sigma-70_RNA_pol_init_factors"/>
</dbReference>
<feature type="domain" description="RNA polymerase sigma-70" evidence="7">
    <location>
        <begin position="367"/>
        <end position="393"/>
    </location>
</feature>
<dbReference type="RefSeq" id="WP_154555187.1">
    <property type="nucleotide sequence ID" value="NZ_VUMR01000002.1"/>
</dbReference>
<dbReference type="SUPFAM" id="SSF88946">
    <property type="entry name" value="Sigma2 domain of RNA polymerase sigma factors"/>
    <property type="match status" value="1"/>
</dbReference>
<evidence type="ECO:0000313" key="9">
    <source>
        <dbReference type="Proteomes" id="UP000434241"/>
    </source>
</evidence>
<dbReference type="CDD" id="cd06171">
    <property type="entry name" value="Sigma70_r4"/>
    <property type="match status" value="1"/>
</dbReference>
<keyword evidence="2 6" id="KW-0805">Transcription regulation</keyword>
<dbReference type="NCBIfam" id="TIGR02937">
    <property type="entry name" value="sigma70-ECF"/>
    <property type="match status" value="1"/>
</dbReference>
<dbReference type="InterPro" id="IPR014284">
    <property type="entry name" value="RNA_pol_sigma-70_dom"/>
</dbReference>
<reference evidence="8 9" key="1">
    <citation type="submission" date="2019-08" db="EMBL/GenBank/DDBJ databases">
        <title>In-depth cultivation of the pig gut microbiome towards novel bacterial diversity and tailored functional studies.</title>
        <authorList>
            <person name="Wylensek D."/>
            <person name="Hitch T.C.A."/>
            <person name="Clavel T."/>
        </authorList>
    </citation>
    <scope>NUCLEOTIDE SEQUENCE [LARGE SCALE GENOMIC DNA]</scope>
    <source>
        <strain evidence="8 9">LKV-472-APC-3</strain>
    </source>
</reference>
<dbReference type="InterPro" id="IPR013325">
    <property type="entry name" value="RNA_pol_sigma_r2"/>
</dbReference>
<keyword evidence="5 6" id="KW-0804">Transcription</keyword>
<evidence type="ECO:0000256" key="3">
    <source>
        <dbReference type="ARBA" id="ARBA00023082"/>
    </source>
</evidence>
<dbReference type="InterPro" id="IPR028630">
    <property type="entry name" value="Sigma70_RpoD"/>
</dbReference>
<dbReference type="GO" id="GO:0016987">
    <property type="term" value="F:sigma factor activity"/>
    <property type="evidence" value="ECO:0007669"/>
    <property type="project" value="UniProtKB-UniRule"/>
</dbReference>
<accession>A0A6N7VEH4</accession>
<protein>
    <recommendedName>
        <fullName evidence="6">RNA polymerase sigma factor SigA</fullName>
    </recommendedName>
</protein>
<dbReference type="InterPro" id="IPR012760">
    <property type="entry name" value="RNA_pol_sigma_RpoD_C"/>
</dbReference>
<dbReference type="PANTHER" id="PTHR30603:SF60">
    <property type="entry name" value="RNA POLYMERASE SIGMA FACTOR RPOD"/>
    <property type="match status" value="1"/>
</dbReference>
<dbReference type="InterPro" id="IPR013324">
    <property type="entry name" value="RNA_pol_sigma_r3/r4-like"/>
</dbReference>
<comment type="subcellular location">
    <subcellularLocation>
        <location evidence="6">Cytoplasm</location>
    </subcellularLocation>
</comment>
<comment type="subunit">
    <text evidence="6">Interacts transiently with the RNA polymerase catalytic core.</text>
</comment>
<feature type="region of interest" description="Sigma-70 factor domain-2" evidence="6">
    <location>
        <begin position="173"/>
        <end position="243"/>
    </location>
</feature>
<dbReference type="GO" id="GO:0003677">
    <property type="term" value="F:DNA binding"/>
    <property type="evidence" value="ECO:0007669"/>
    <property type="project" value="UniProtKB-UniRule"/>
</dbReference>
<evidence type="ECO:0000256" key="4">
    <source>
        <dbReference type="ARBA" id="ARBA00023125"/>
    </source>
</evidence>
<organism evidence="8 9">
    <name type="scientific">Holdemanella porci</name>
    <dbReference type="NCBI Taxonomy" id="2652276"/>
    <lineage>
        <taxon>Bacteria</taxon>
        <taxon>Bacillati</taxon>
        <taxon>Bacillota</taxon>
        <taxon>Erysipelotrichia</taxon>
        <taxon>Erysipelotrichales</taxon>
        <taxon>Erysipelotrichaceae</taxon>
        <taxon>Holdemanella</taxon>
    </lineage>
</organism>